<keyword evidence="2" id="KW-1133">Transmembrane helix</keyword>
<name>A0A6C0B5A1_9ZZZZ</name>
<evidence type="ECO:0000256" key="1">
    <source>
        <dbReference type="SAM" id="MobiDB-lite"/>
    </source>
</evidence>
<dbReference type="EMBL" id="MN739079">
    <property type="protein sequence ID" value="QHS87266.1"/>
    <property type="molecule type" value="Genomic_DNA"/>
</dbReference>
<evidence type="ECO:0000313" key="3">
    <source>
        <dbReference type="EMBL" id="QHS87266.1"/>
    </source>
</evidence>
<feature type="region of interest" description="Disordered" evidence="1">
    <location>
        <begin position="1"/>
        <end position="28"/>
    </location>
</feature>
<keyword evidence="2" id="KW-0812">Transmembrane</keyword>
<organism evidence="3">
    <name type="scientific">viral metagenome</name>
    <dbReference type="NCBI Taxonomy" id="1070528"/>
    <lineage>
        <taxon>unclassified sequences</taxon>
        <taxon>metagenomes</taxon>
        <taxon>organismal metagenomes</taxon>
    </lineage>
</organism>
<evidence type="ECO:0000256" key="2">
    <source>
        <dbReference type="SAM" id="Phobius"/>
    </source>
</evidence>
<accession>A0A6C0B5A1</accession>
<protein>
    <submittedName>
        <fullName evidence="3">Uncharacterized protein</fullName>
    </submittedName>
</protein>
<feature type="transmembrane region" description="Helical" evidence="2">
    <location>
        <begin position="151"/>
        <end position="171"/>
    </location>
</feature>
<reference evidence="3" key="1">
    <citation type="journal article" date="2020" name="Nature">
        <title>Giant virus diversity and host interactions through global metagenomics.</title>
        <authorList>
            <person name="Schulz F."/>
            <person name="Roux S."/>
            <person name="Paez-Espino D."/>
            <person name="Jungbluth S."/>
            <person name="Walsh D.A."/>
            <person name="Denef V.J."/>
            <person name="McMahon K.D."/>
            <person name="Konstantinidis K.T."/>
            <person name="Eloe-Fadrosh E.A."/>
            <person name="Kyrpides N.C."/>
            <person name="Woyke T."/>
        </authorList>
    </citation>
    <scope>NUCLEOTIDE SEQUENCE</scope>
    <source>
        <strain evidence="3">GVMAG-M-3300009684-20</strain>
    </source>
</reference>
<dbReference type="AlphaFoldDB" id="A0A6C0B5A1"/>
<proteinExistence type="predicted"/>
<sequence>MSLPGPQPGMLNGTSMAPSALSETEEHNAFSAATLQEETKIEAALSQYNRIRAEYGEILSEAIRTQDPAKRTKLVSTITAMNQQLTTIVTSLQQMYSSGKTTLSGMPKINFAADLEQYKLDLEQLLTERDELSKLKTVYSTLKQDGVAPPYTLYVIGILGMLILLLVLFTFTSLMTSVQSALPAMPELPSLGLSGPTPSTVM</sequence>
<keyword evidence="2" id="KW-0472">Membrane</keyword>